<keyword evidence="3" id="KW-0998">Cell outer membrane</keyword>
<dbReference type="InterPro" id="IPR006664">
    <property type="entry name" value="OMP_bac"/>
</dbReference>
<dbReference type="InterPro" id="IPR006690">
    <property type="entry name" value="OMPA-like_CS"/>
</dbReference>
<comment type="subcellular location">
    <subcellularLocation>
        <location evidence="1">Cell outer membrane</location>
    </subcellularLocation>
</comment>
<protein>
    <submittedName>
        <fullName evidence="7">Outer membrane lipoprotein omp16</fullName>
    </submittedName>
</protein>
<evidence type="ECO:0000313" key="7">
    <source>
        <dbReference type="EMBL" id="CAA9301821.1"/>
    </source>
</evidence>
<dbReference type="PRINTS" id="PR01023">
    <property type="entry name" value="NAFLGMOTY"/>
</dbReference>
<name>A0A6J4KDB8_9BACT</name>
<reference evidence="7" key="1">
    <citation type="submission" date="2020-02" db="EMBL/GenBank/DDBJ databases">
        <authorList>
            <person name="Meier V. D."/>
        </authorList>
    </citation>
    <scope>NUCLEOTIDE SEQUENCE</scope>
    <source>
        <strain evidence="7">AVDCRST_MAG68</strain>
    </source>
</reference>
<dbReference type="Pfam" id="PF00691">
    <property type="entry name" value="OmpA"/>
    <property type="match status" value="1"/>
</dbReference>
<evidence type="ECO:0000259" key="6">
    <source>
        <dbReference type="PROSITE" id="PS51123"/>
    </source>
</evidence>
<dbReference type="SUPFAM" id="SSF103088">
    <property type="entry name" value="OmpA-like"/>
    <property type="match status" value="1"/>
</dbReference>
<dbReference type="AlphaFoldDB" id="A0A6J4KDB8"/>
<dbReference type="Gene3D" id="3.30.1330.60">
    <property type="entry name" value="OmpA-like domain"/>
    <property type="match status" value="1"/>
</dbReference>
<dbReference type="PANTHER" id="PTHR30329:SF21">
    <property type="entry name" value="LIPOPROTEIN YIAD-RELATED"/>
    <property type="match status" value="1"/>
</dbReference>
<evidence type="ECO:0000256" key="3">
    <source>
        <dbReference type="ARBA" id="ARBA00023237"/>
    </source>
</evidence>
<dbReference type="InterPro" id="IPR006665">
    <property type="entry name" value="OmpA-like"/>
</dbReference>
<accession>A0A6J4KDB8</accession>
<dbReference type="PANTHER" id="PTHR30329">
    <property type="entry name" value="STATOR ELEMENT OF FLAGELLAR MOTOR COMPLEX"/>
    <property type="match status" value="1"/>
</dbReference>
<evidence type="ECO:0000256" key="4">
    <source>
        <dbReference type="PROSITE-ProRule" id="PRU00473"/>
    </source>
</evidence>
<dbReference type="GO" id="GO:0009279">
    <property type="term" value="C:cell outer membrane"/>
    <property type="evidence" value="ECO:0007669"/>
    <property type="project" value="UniProtKB-SubCell"/>
</dbReference>
<gene>
    <name evidence="7" type="ORF">AVDCRST_MAG68-664</name>
</gene>
<evidence type="ECO:0000256" key="2">
    <source>
        <dbReference type="ARBA" id="ARBA00023136"/>
    </source>
</evidence>
<sequence>MTTLSRKLTVFACVGTLGMSGVSGCASLNRTEQGAVVGAGTGAAVGAVIGKQTGSTARGAILGAVLGGAAGAVIGRRMDNQAQELERSLPNAEVQRVGEGIAVTFASGILFPFNSTQVMPAGQANLAQLAQSLQRYPETTVLIVGHTDNVGGDAYNMGLSQNRAQSAANYLYAQGIARNRIRTEGRGESEPIASNESESGRAQNRRVEVAIFASEQYRQQILGEYGNRSQ</sequence>
<dbReference type="InterPro" id="IPR050330">
    <property type="entry name" value="Bact_OuterMem_StrucFunc"/>
</dbReference>
<dbReference type="EMBL" id="CADCTW010000031">
    <property type="protein sequence ID" value="CAA9301821.1"/>
    <property type="molecule type" value="Genomic_DNA"/>
</dbReference>
<feature type="compositionally biased region" description="Polar residues" evidence="5">
    <location>
        <begin position="192"/>
        <end position="202"/>
    </location>
</feature>
<keyword evidence="7" id="KW-0449">Lipoprotein</keyword>
<organism evidence="7">
    <name type="scientific">uncultured Gemmatimonadota bacterium</name>
    <dbReference type="NCBI Taxonomy" id="203437"/>
    <lineage>
        <taxon>Bacteria</taxon>
        <taxon>Pseudomonadati</taxon>
        <taxon>Gemmatimonadota</taxon>
        <taxon>environmental samples</taxon>
    </lineage>
</organism>
<keyword evidence="2 4" id="KW-0472">Membrane</keyword>
<dbReference type="PROSITE" id="PS01068">
    <property type="entry name" value="OMPA_1"/>
    <property type="match status" value="1"/>
</dbReference>
<dbReference type="Pfam" id="PF13488">
    <property type="entry name" value="Gly-zipper_Omp"/>
    <property type="match status" value="1"/>
</dbReference>
<dbReference type="InterPro" id="IPR036737">
    <property type="entry name" value="OmpA-like_sf"/>
</dbReference>
<evidence type="ECO:0000256" key="5">
    <source>
        <dbReference type="SAM" id="MobiDB-lite"/>
    </source>
</evidence>
<dbReference type="CDD" id="cd07185">
    <property type="entry name" value="OmpA_C-like"/>
    <property type="match status" value="1"/>
</dbReference>
<dbReference type="InterPro" id="IPR039567">
    <property type="entry name" value="Gly-zipper"/>
</dbReference>
<evidence type="ECO:0000256" key="1">
    <source>
        <dbReference type="ARBA" id="ARBA00004442"/>
    </source>
</evidence>
<dbReference type="PROSITE" id="PS51257">
    <property type="entry name" value="PROKAR_LIPOPROTEIN"/>
    <property type="match status" value="1"/>
</dbReference>
<feature type="region of interest" description="Disordered" evidence="5">
    <location>
        <begin position="182"/>
        <end position="203"/>
    </location>
</feature>
<proteinExistence type="predicted"/>
<dbReference type="PRINTS" id="PR01021">
    <property type="entry name" value="OMPADOMAIN"/>
</dbReference>
<feature type="domain" description="OmpA-like" evidence="6">
    <location>
        <begin position="98"/>
        <end position="215"/>
    </location>
</feature>
<dbReference type="PROSITE" id="PS51123">
    <property type="entry name" value="OMPA_2"/>
    <property type="match status" value="1"/>
</dbReference>